<keyword evidence="3" id="KW-1185">Reference proteome</keyword>
<dbReference type="EMBL" id="MCFF01000016">
    <property type="protein sequence ID" value="ORZ17536.1"/>
    <property type="molecule type" value="Genomic_DNA"/>
</dbReference>
<evidence type="ECO:0000256" key="1">
    <source>
        <dbReference type="SAM" id="MobiDB-lite"/>
    </source>
</evidence>
<reference evidence="2 3" key="1">
    <citation type="submission" date="2016-07" db="EMBL/GenBank/DDBJ databases">
        <title>Pervasive Adenine N6-methylation of Active Genes in Fungi.</title>
        <authorList>
            <consortium name="DOE Joint Genome Institute"/>
            <person name="Mondo S.J."/>
            <person name="Dannebaum R.O."/>
            <person name="Kuo R.C."/>
            <person name="Labutti K."/>
            <person name="Haridas S."/>
            <person name="Kuo A."/>
            <person name="Salamov A."/>
            <person name="Ahrendt S.R."/>
            <person name="Lipzen A."/>
            <person name="Sullivan W."/>
            <person name="Andreopoulos W.B."/>
            <person name="Clum A."/>
            <person name="Lindquist E."/>
            <person name="Daum C."/>
            <person name="Ramamoorthy G.K."/>
            <person name="Gryganskyi A."/>
            <person name="Culley D."/>
            <person name="Magnuson J.K."/>
            <person name="James T.Y."/>
            <person name="O'Malley M.A."/>
            <person name="Stajich J.E."/>
            <person name="Spatafora J.W."/>
            <person name="Visel A."/>
            <person name="Grigoriev I.V."/>
        </authorList>
    </citation>
    <scope>NUCLEOTIDE SEQUENCE [LARGE SCALE GENOMIC DNA]</scope>
    <source>
        <strain evidence="2 3">NRRL 3116</strain>
    </source>
</reference>
<dbReference type="InParanoid" id="A0A1Y2GPJ8"/>
<evidence type="ECO:0000313" key="2">
    <source>
        <dbReference type="EMBL" id="ORZ17536.1"/>
    </source>
</evidence>
<gene>
    <name evidence="2" type="ORF">BCR41DRAFT_370346</name>
</gene>
<protein>
    <submittedName>
        <fullName evidence="2">Uncharacterized protein</fullName>
    </submittedName>
</protein>
<feature type="region of interest" description="Disordered" evidence="1">
    <location>
        <begin position="248"/>
        <end position="272"/>
    </location>
</feature>
<dbReference type="GeneID" id="33568369"/>
<dbReference type="Proteomes" id="UP000193648">
    <property type="component" value="Unassembled WGS sequence"/>
</dbReference>
<dbReference type="AlphaFoldDB" id="A0A1Y2GPJ8"/>
<feature type="region of interest" description="Disordered" evidence="1">
    <location>
        <begin position="355"/>
        <end position="393"/>
    </location>
</feature>
<name>A0A1Y2GPJ8_9FUNG</name>
<sequence length="439" mass="47765">MLKISVSSTFLRSSLRKLMLPLTIPVPTGGLFQPASINTGASFSTLPIRGSLISKSVIKQKYIRSSSSYSILSTARRAITLFCLTCFALSILSVSDAAPAKHTIAPKEVVNAMSFSMSDPNALPLQLRIEAQVAGKQKLAYLPTTGPSLDFYYLNYRPLYLAGESQIDFWMLTPQGSQPPKTASLELYDEFGKIRIATLVPEGTKVPQEEASKNQPFLWKSWKIPKTLNADFDFSEKFRIILKTSDSKPVEASQQQQVDNSGNNNNNNNNSMKKRFDSLLEFLVKGKTRHILDTSVTASGNDRFSLKASPQNSAVLSSNPKVMIVQDRQFRIKGLQASPGGKPNPAKVHVNRVASSDPAPASAPDPVPASAAGSSLTSVPSSDTKNNISNFSNINTINHNNDSNNNAKQSSAAKTGLCLDHAWTAAVLAVFYIAAFFEW</sequence>
<accession>A0A1Y2GPJ8</accession>
<evidence type="ECO:0000313" key="3">
    <source>
        <dbReference type="Proteomes" id="UP000193648"/>
    </source>
</evidence>
<feature type="compositionally biased region" description="Polar residues" evidence="1">
    <location>
        <begin position="252"/>
        <end position="262"/>
    </location>
</feature>
<feature type="compositionally biased region" description="Low complexity" evidence="1">
    <location>
        <begin position="384"/>
        <end position="393"/>
    </location>
</feature>
<comment type="caution">
    <text evidence="2">The sequence shown here is derived from an EMBL/GenBank/DDBJ whole genome shotgun (WGS) entry which is preliminary data.</text>
</comment>
<dbReference type="RefSeq" id="XP_021881923.1">
    <property type="nucleotide sequence ID" value="XM_022026526.1"/>
</dbReference>
<dbReference type="OrthoDB" id="2350344at2759"/>
<proteinExistence type="predicted"/>
<organism evidence="2 3">
    <name type="scientific">Lobosporangium transversale</name>
    <dbReference type="NCBI Taxonomy" id="64571"/>
    <lineage>
        <taxon>Eukaryota</taxon>
        <taxon>Fungi</taxon>
        <taxon>Fungi incertae sedis</taxon>
        <taxon>Mucoromycota</taxon>
        <taxon>Mortierellomycotina</taxon>
        <taxon>Mortierellomycetes</taxon>
        <taxon>Mortierellales</taxon>
        <taxon>Mortierellaceae</taxon>
        <taxon>Lobosporangium</taxon>
    </lineage>
</organism>